<evidence type="ECO:0000313" key="3">
    <source>
        <dbReference type="Proteomes" id="UP000321250"/>
    </source>
</evidence>
<name>A0A5C6UG88_9SPHN</name>
<evidence type="ECO:0000313" key="2">
    <source>
        <dbReference type="EMBL" id="TXC71176.1"/>
    </source>
</evidence>
<proteinExistence type="predicted"/>
<feature type="signal peptide" evidence="1">
    <location>
        <begin position="1"/>
        <end position="23"/>
    </location>
</feature>
<gene>
    <name evidence="2" type="ORF">FSB78_09600</name>
</gene>
<dbReference type="OrthoDB" id="6064734at2"/>
<reference evidence="2 3" key="1">
    <citation type="journal article" date="2013" name="Antonie Van Leeuwenhoek">
        <title>Sphingomonas ginsenosidivorax sp. nov., with the ability to transform ginsenosides.</title>
        <authorList>
            <person name="Jin X.F."/>
            <person name="Kim J.K."/>
            <person name="Liu Q.M."/>
            <person name="Kang M.S."/>
            <person name="He D."/>
            <person name="Jin F.X."/>
            <person name="Kim S.C."/>
            <person name="Im W.T."/>
        </authorList>
    </citation>
    <scope>NUCLEOTIDE SEQUENCE [LARGE SCALE GENOMIC DNA]</scope>
    <source>
        <strain evidence="2 3">KHI67</strain>
    </source>
</reference>
<organism evidence="2 3">
    <name type="scientific">Sphingomonas ginsenosidivorax</name>
    <dbReference type="NCBI Taxonomy" id="862135"/>
    <lineage>
        <taxon>Bacteria</taxon>
        <taxon>Pseudomonadati</taxon>
        <taxon>Pseudomonadota</taxon>
        <taxon>Alphaproteobacteria</taxon>
        <taxon>Sphingomonadales</taxon>
        <taxon>Sphingomonadaceae</taxon>
        <taxon>Sphingomonas</taxon>
    </lineage>
</organism>
<dbReference type="Proteomes" id="UP000321250">
    <property type="component" value="Unassembled WGS sequence"/>
</dbReference>
<evidence type="ECO:0000256" key="1">
    <source>
        <dbReference type="SAM" id="SignalP"/>
    </source>
</evidence>
<accession>A0A5C6UG88</accession>
<protein>
    <submittedName>
        <fullName evidence="2">Uncharacterized protein</fullName>
    </submittedName>
</protein>
<dbReference type="AlphaFoldDB" id="A0A5C6UG88"/>
<feature type="chain" id="PRO_5023007660" evidence="1">
    <location>
        <begin position="24"/>
        <end position="118"/>
    </location>
</feature>
<keyword evidence="3" id="KW-1185">Reference proteome</keyword>
<keyword evidence="1" id="KW-0732">Signal</keyword>
<dbReference type="EMBL" id="VOQR01000001">
    <property type="protein sequence ID" value="TXC71176.1"/>
    <property type="molecule type" value="Genomic_DNA"/>
</dbReference>
<sequence>MMGALLGLALQAAATVTSSPGLAGTWTVDLSAQSGQTYTQPMQLTLHPDGTVSGSFYQSTIENGRWKTDRGRTCASFRTSDGKGPYHSSVCLRGDRAEGQTWAEHRNFLFNWIATRTP</sequence>
<comment type="caution">
    <text evidence="2">The sequence shown here is derived from an EMBL/GenBank/DDBJ whole genome shotgun (WGS) entry which is preliminary data.</text>
</comment>